<dbReference type="InterPro" id="IPR010982">
    <property type="entry name" value="Lambda_DNA-bd_dom_sf"/>
</dbReference>
<protein>
    <submittedName>
        <fullName evidence="1">LacI-family transcriptional regulator</fullName>
    </submittedName>
</protein>
<evidence type="ECO:0000313" key="2">
    <source>
        <dbReference type="Proteomes" id="UP000001318"/>
    </source>
</evidence>
<dbReference type="HOGENOM" id="CLU_037628_6_1_11"/>
<dbReference type="SUPFAM" id="SSF53822">
    <property type="entry name" value="Periplasmic binding protein-like I"/>
    <property type="match status" value="1"/>
</dbReference>
<dbReference type="InterPro" id="IPR046335">
    <property type="entry name" value="LacI/GalR-like_sensor"/>
</dbReference>
<dbReference type="SUPFAM" id="SSF47413">
    <property type="entry name" value="lambda repressor-like DNA-binding domains"/>
    <property type="match status" value="1"/>
</dbReference>
<dbReference type="eggNOG" id="COG1609">
    <property type="taxonomic scope" value="Bacteria"/>
</dbReference>
<dbReference type="Gene3D" id="3.40.50.2300">
    <property type="match status" value="2"/>
</dbReference>
<evidence type="ECO:0000313" key="1">
    <source>
        <dbReference type="EMBL" id="CAQ01810.1"/>
    </source>
</evidence>
<dbReference type="InterPro" id="IPR000843">
    <property type="entry name" value="HTH_LacI"/>
</dbReference>
<dbReference type="RefSeq" id="WP_012299059.1">
    <property type="nucleotide sequence ID" value="NC_010407.1"/>
</dbReference>
<dbReference type="GO" id="GO:0000976">
    <property type="term" value="F:transcription cis-regulatory region binding"/>
    <property type="evidence" value="ECO:0007669"/>
    <property type="project" value="TreeGrafter"/>
</dbReference>
<proteinExistence type="predicted"/>
<dbReference type="Pfam" id="PF00356">
    <property type="entry name" value="LacI"/>
    <property type="match status" value="1"/>
</dbReference>
<dbReference type="STRING" id="31964.CMS1704"/>
<keyword evidence="2" id="KW-1185">Reference proteome</keyword>
<dbReference type="Pfam" id="PF13377">
    <property type="entry name" value="Peripla_BP_3"/>
    <property type="match status" value="1"/>
</dbReference>
<dbReference type="GO" id="GO:0003700">
    <property type="term" value="F:DNA-binding transcription factor activity"/>
    <property type="evidence" value="ECO:0007669"/>
    <property type="project" value="TreeGrafter"/>
</dbReference>
<dbReference type="KEGG" id="cms:CMS1704"/>
<dbReference type="PROSITE" id="PS50932">
    <property type="entry name" value="HTH_LACI_2"/>
    <property type="match status" value="1"/>
</dbReference>
<reference evidence="1 2" key="1">
    <citation type="journal article" date="2008" name="J. Bacteriol.">
        <title>Genome of the actinomycete plant pathogen Clavibacter michiganensis subsp. sepedonicus suggests recent niche adaptation.</title>
        <authorList>
            <person name="Bentley S.D."/>
            <person name="Corton C."/>
            <person name="Brown S.E."/>
            <person name="Barron A."/>
            <person name="Clark L."/>
            <person name="Doggett J."/>
            <person name="Harris B."/>
            <person name="Ormond D."/>
            <person name="Quail M.A."/>
            <person name="May G."/>
            <person name="Francis D."/>
            <person name="Knudson D."/>
            <person name="Parkhill J."/>
            <person name="Ishimaru C.A."/>
        </authorList>
    </citation>
    <scope>NUCLEOTIDE SEQUENCE [LARGE SCALE GENOMIC DNA]</scope>
    <source>
        <strain evidence="2">ATCC 33113 / DSM 20744 / JCM 9667 / LMG 2889 / ICMP 2535 / C-1</strain>
    </source>
</reference>
<dbReference type="SMART" id="SM00354">
    <property type="entry name" value="HTH_LACI"/>
    <property type="match status" value="1"/>
</dbReference>
<dbReference type="Proteomes" id="UP000001318">
    <property type="component" value="Chromosome"/>
</dbReference>
<dbReference type="CDD" id="cd01392">
    <property type="entry name" value="HTH_LacI"/>
    <property type="match status" value="1"/>
</dbReference>
<organism evidence="1 2">
    <name type="scientific">Clavibacter sepedonicus</name>
    <name type="common">Clavibacter michiganensis subsp. sepedonicus</name>
    <dbReference type="NCBI Taxonomy" id="31964"/>
    <lineage>
        <taxon>Bacteria</taxon>
        <taxon>Bacillati</taxon>
        <taxon>Actinomycetota</taxon>
        <taxon>Actinomycetes</taxon>
        <taxon>Micrococcales</taxon>
        <taxon>Microbacteriaceae</taxon>
        <taxon>Clavibacter</taxon>
    </lineage>
</organism>
<sequence>MATSADVAQHAGLSRSTVSQILNGREHLFLEETVTRVRAAAAELGYRPSMAGRTLARGTSDIVITLIPDITFNARLRELIDAVTRGLAEAGLTNLLRFVGSDDSLDSLEDAILRLKPFGVVSLAYLSDEQQERVLARGVRLVAQSAALQAAIDESFGRLQAEHLAASGYTTLAAVLPVSAREESFAAPREAGVRAWAREAGIDVIPTRHVTMERGGAFDAIRDLPAGPVGFAAYNDEVAAALLGAAISQGIDVPRRLGIIGIDNSPIARSSTPSITTVDYDIEFSGVEIVEDILGRGPGRDVLDPAREVQQRLRVIAGETTLPPRV</sequence>
<dbReference type="GeneID" id="29470081"/>
<gene>
    <name evidence="1" type="ordered locus">CMS1704</name>
</gene>
<dbReference type="Gene3D" id="1.10.260.40">
    <property type="entry name" value="lambda repressor-like DNA-binding domains"/>
    <property type="match status" value="1"/>
</dbReference>
<dbReference type="InterPro" id="IPR028082">
    <property type="entry name" value="Peripla_BP_I"/>
</dbReference>
<dbReference type="PANTHER" id="PTHR30146:SF153">
    <property type="entry name" value="LACTOSE OPERON REPRESSOR"/>
    <property type="match status" value="1"/>
</dbReference>
<name>B0RCP0_CLASE</name>
<accession>B0RCP0</accession>
<dbReference type="AlphaFoldDB" id="B0RCP0"/>
<dbReference type="EMBL" id="AM849034">
    <property type="protein sequence ID" value="CAQ01810.1"/>
    <property type="molecule type" value="Genomic_DNA"/>
</dbReference>
<dbReference type="PANTHER" id="PTHR30146">
    <property type="entry name" value="LACI-RELATED TRANSCRIPTIONAL REPRESSOR"/>
    <property type="match status" value="1"/>
</dbReference>